<keyword evidence="2" id="KW-0812">Transmembrane</keyword>
<evidence type="ECO:0000259" key="4">
    <source>
        <dbReference type="Pfam" id="PF16177"/>
    </source>
</evidence>
<dbReference type="Pfam" id="PF00501">
    <property type="entry name" value="AMP-binding"/>
    <property type="match status" value="1"/>
</dbReference>
<feature type="transmembrane region" description="Helical" evidence="2">
    <location>
        <begin position="158"/>
        <end position="179"/>
    </location>
</feature>
<comment type="similarity">
    <text evidence="1">Belongs to the ATP-dependent AMP-binding enzyme family.</text>
</comment>
<evidence type="ECO:0000313" key="6">
    <source>
        <dbReference type="Proteomes" id="UP000887013"/>
    </source>
</evidence>
<keyword evidence="2" id="KW-1133">Transmembrane helix</keyword>
<dbReference type="PANTHER" id="PTHR42921">
    <property type="entry name" value="ACETOACETYL-COA SYNTHETASE"/>
    <property type="match status" value="1"/>
</dbReference>
<dbReference type="Pfam" id="PF16177">
    <property type="entry name" value="ACAS_N"/>
    <property type="match status" value="1"/>
</dbReference>
<dbReference type="OrthoDB" id="10253869at2759"/>
<dbReference type="InterPro" id="IPR020845">
    <property type="entry name" value="AMP-binding_CS"/>
</dbReference>
<sequence length="438" mass="49968">MNYYQFSNSSLIWTPKEHHGKNVKKFQKIIEDKYQVKLDGYKDLHKWSIENICEFWAELWDFLGIISSRRFEKVVDLNVPMSDSPKWFEGAKLNYAENLLKYRDDRLALIVDGEEKQVETYTFAQMYEKTRLYAAAFRKFGLKKGDIVVCHMSNRKEALFATQAVISIGAIWTAALPMLGAQSVLKRFQQLNAKVLLSEDGHRLEGKEINMLPKLAEIVEGLPSLEKVIIVASKPDSHSKDISCIRNSCFLDEFLKMGIEVDGTVPPIKFEQVSFSHPITITYTSGSTGLPKGIVHGSSVLLAEANTFFLNFDSDRDSRLISIMPAGTILWLIHISVSLFGQTLVLYEGAPYFLSPTYFWDLLEKQKISLIFIFPNVLEEMQSRNFVPRETQNLSALKLIVLVGSIAKFKTYDFLQSILKDTVFSSAYGMFMYNLFGN</sequence>
<proteinExistence type="inferred from homology"/>
<dbReference type="PROSITE" id="PS00455">
    <property type="entry name" value="AMP_BINDING"/>
    <property type="match status" value="1"/>
</dbReference>
<dbReference type="Proteomes" id="UP000887013">
    <property type="component" value="Unassembled WGS sequence"/>
</dbReference>
<accession>A0A8X6UHV3</accession>
<feature type="domain" description="Acetyl-coenzyme A synthetase N-terminal" evidence="4">
    <location>
        <begin position="41"/>
        <end position="98"/>
    </location>
</feature>
<dbReference type="InterPro" id="IPR042099">
    <property type="entry name" value="ANL_N_sf"/>
</dbReference>
<dbReference type="PANTHER" id="PTHR42921:SF1">
    <property type="entry name" value="ACETOACETYL-COA SYNTHETASE"/>
    <property type="match status" value="1"/>
</dbReference>
<organism evidence="5 6">
    <name type="scientific">Nephila pilipes</name>
    <name type="common">Giant wood spider</name>
    <name type="synonym">Nephila maculata</name>
    <dbReference type="NCBI Taxonomy" id="299642"/>
    <lineage>
        <taxon>Eukaryota</taxon>
        <taxon>Metazoa</taxon>
        <taxon>Ecdysozoa</taxon>
        <taxon>Arthropoda</taxon>
        <taxon>Chelicerata</taxon>
        <taxon>Arachnida</taxon>
        <taxon>Araneae</taxon>
        <taxon>Araneomorphae</taxon>
        <taxon>Entelegynae</taxon>
        <taxon>Araneoidea</taxon>
        <taxon>Nephilidae</taxon>
        <taxon>Nephila</taxon>
    </lineage>
</organism>
<dbReference type="AlphaFoldDB" id="A0A8X6UHV3"/>
<comment type="caution">
    <text evidence="5">The sequence shown here is derived from an EMBL/GenBank/DDBJ whole genome shotgun (WGS) entry which is preliminary data.</text>
</comment>
<dbReference type="EMBL" id="BMAW01126993">
    <property type="protein sequence ID" value="GFU19180.1"/>
    <property type="molecule type" value="Genomic_DNA"/>
</dbReference>
<evidence type="ECO:0000259" key="3">
    <source>
        <dbReference type="Pfam" id="PF00501"/>
    </source>
</evidence>
<keyword evidence="2" id="KW-0472">Membrane</keyword>
<reference evidence="5" key="1">
    <citation type="submission" date="2020-08" db="EMBL/GenBank/DDBJ databases">
        <title>Multicomponent nature underlies the extraordinary mechanical properties of spider dragline silk.</title>
        <authorList>
            <person name="Kono N."/>
            <person name="Nakamura H."/>
            <person name="Mori M."/>
            <person name="Yoshida Y."/>
            <person name="Ohtoshi R."/>
            <person name="Malay A.D."/>
            <person name="Moran D.A.P."/>
            <person name="Tomita M."/>
            <person name="Numata K."/>
            <person name="Arakawa K."/>
        </authorList>
    </citation>
    <scope>NUCLEOTIDE SEQUENCE</scope>
</reference>
<keyword evidence="6" id="KW-1185">Reference proteome</keyword>
<name>A0A8X6UHV3_NEPPI</name>
<feature type="domain" description="AMP-dependent synthetase/ligase" evidence="3">
    <location>
        <begin position="103"/>
        <end position="430"/>
    </location>
</feature>
<dbReference type="GO" id="GO:0030729">
    <property type="term" value="F:acetoacetate-CoA ligase activity"/>
    <property type="evidence" value="ECO:0007669"/>
    <property type="project" value="TreeGrafter"/>
</dbReference>
<protein>
    <submittedName>
        <fullName evidence="5">Acetoacetyl-CoA synthetase</fullName>
    </submittedName>
</protein>
<evidence type="ECO:0000256" key="2">
    <source>
        <dbReference type="SAM" id="Phobius"/>
    </source>
</evidence>
<evidence type="ECO:0000256" key="1">
    <source>
        <dbReference type="ARBA" id="ARBA00006432"/>
    </source>
</evidence>
<dbReference type="InterPro" id="IPR032387">
    <property type="entry name" value="ACAS_N"/>
</dbReference>
<dbReference type="SUPFAM" id="SSF56801">
    <property type="entry name" value="Acetyl-CoA synthetase-like"/>
    <property type="match status" value="1"/>
</dbReference>
<gene>
    <name evidence="5" type="primary">AACS</name>
    <name evidence="5" type="ORF">NPIL_75781</name>
</gene>
<evidence type="ECO:0000313" key="5">
    <source>
        <dbReference type="EMBL" id="GFU19180.1"/>
    </source>
</evidence>
<dbReference type="InterPro" id="IPR000873">
    <property type="entry name" value="AMP-dep_synth/lig_dom"/>
</dbReference>
<dbReference type="Gene3D" id="3.40.50.12780">
    <property type="entry name" value="N-terminal domain of ligase-like"/>
    <property type="match status" value="1"/>
</dbReference>